<sequence>MLKHDHDPLETVTLKQALRLSERKAYIDLLALVRANVSAFSRMRHPSEGGPDGGLPLPVENCDDDLVPGS</sequence>
<dbReference type="EMBL" id="CCAZ020000003">
    <property type="protein sequence ID" value="CEG10494.1"/>
    <property type="molecule type" value="Genomic_DNA"/>
</dbReference>
<dbReference type="AlphaFoldDB" id="A0A090MWB3"/>
<accession>A0A090MWB3</accession>
<protein>
    <submittedName>
        <fullName evidence="2">Uncharacterized protein</fullName>
    </submittedName>
</protein>
<evidence type="ECO:0000313" key="3">
    <source>
        <dbReference type="Proteomes" id="UP000035762"/>
    </source>
</evidence>
<dbReference type="STRING" id="1035.BN961_03934"/>
<feature type="compositionally biased region" description="Acidic residues" evidence="1">
    <location>
        <begin position="61"/>
        <end position="70"/>
    </location>
</feature>
<gene>
    <name evidence="2" type="ORF">BN961_03934</name>
</gene>
<organism evidence="2 3">
    <name type="scientific">Afipia felis</name>
    <name type="common">Cat scratch disease bacillus</name>
    <dbReference type="NCBI Taxonomy" id="1035"/>
    <lineage>
        <taxon>Bacteria</taxon>
        <taxon>Pseudomonadati</taxon>
        <taxon>Pseudomonadota</taxon>
        <taxon>Alphaproteobacteria</taxon>
        <taxon>Hyphomicrobiales</taxon>
        <taxon>Nitrobacteraceae</taxon>
        <taxon>Afipia</taxon>
    </lineage>
</organism>
<dbReference type="Proteomes" id="UP000035762">
    <property type="component" value="Unassembled WGS sequence"/>
</dbReference>
<comment type="caution">
    <text evidence="2">The sequence shown here is derived from an EMBL/GenBank/DDBJ whole genome shotgun (WGS) entry which is preliminary data.</text>
</comment>
<keyword evidence="3" id="KW-1185">Reference proteome</keyword>
<name>A0A090MWB3_AFIFE</name>
<reference evidence="2 3" key="1">
    <citation type="journal article" date="2014" name="Genome Announc.">
        <title>Genome Sequence of Afipia felis Strain 76713, Isolated in Hospital Water Using an Amoeba Co-Culture Procedure.</title>
        <authorList>
            <person name="Benamar S."/>
            <person name="La Scola B."/>
            <person name="Croce O."/>
        </authorList>
    </citation>
    <scope>NUCLEOTIDE SEQUENCE [LARGE SCALE GENOMIC DNA]</scope>
    <source>
        <strain evidence="2 3">76713</strain>
    </source>
</reference>
<feature type="region of interest" description="Disordered" evidence="1">
    <location>
        <begin position="42"/>
        <end position="70"/>
    </location>
</feature>
<proteinExistence type="predicted"/>
<evidence type="ECO:0000313" key="2">
    <source>
        <dbReference type="EMBL" id="CEG10494.1"/>
    </source>
</evidence>
<evidence type="ECO:0000256" key="1">
    <source>
        <dbReference type="SAM" id="MobiDB-lite"/>
    </source>
</evidence>